<dbReference type="Gene3D" id="2.130.10.10">
    <property type="entry name" value="YVTN repeat-like/Quinoprotein amine dehydrogenase"/>
    <property type="match status" value="1"/>
</dbReference>
<evidence type="ECO:0000313" key="2">
    <source>
        <dbReference type="EMBL" id="SVB10194.1"/>
    </source>
</evidence>
<feature type="domain" description="Pyrrolo-quinoline quinone repeat" evidence="1">
    <location>
        <begin position="48"/>
        <end position="203"/>
    </location>
</feature>
<gene>
    <name evidence="2" type="ORF">METZ01_LOCUS163048</name>
</gene>
<dbReference type="EMBL" id="UINC01028715">
    <property type="protein sequence ID" value="SVB10194.1"/>
    <property type="molecule type" value="Genomic_DNA"/>
</dbReference>
<dbReference type="InterPro" id="IPR002372">
    <property type="entry name" value="PQQ_rpt_dom"/>
</dbReference>
<feature type="non-terminal residue" evidence="2">
    <location>
        <position position="321"/>
    </location>
</feature>
<dbReference type="InterPro" id="IPR011047">
    <property type="entry name" value="Quinoprotein_ADH-like_sf"/>
</dbReference>
<reference evidence="2" key="1">
    <citation type="submission" date="2018-05" db="EMBL/GenBank/DDBJ databases">
        <authorList>
            <person name="Lanie J.A."/>
            <person name="Ng W.-L."/>
            <person name="Kazmierczak K.M."/>
            <person name="Andrzejewski T.M."/>
            <person name="Davidsen T.M."/>
            <person name="Wayne K.J."/>
            <person name="Tettelin H."/>
            <person name="Glass J.I."/>
            <person name="Rusch D."/>
            <person name="Podicherti R."/>
            <person name="Tsui H.-C.T."/>
            <person name="Winkler M.E."/>
        </authorList>
    </citation>
    <scope>NUCLEOTIDE SEQUENCE</scope>
</reference>
<protein>
    <recommendedName>
        <fullName evidence="1">Pyrrolo-quinoline quinone repeat domain-containing protein</fullName>
    </recommendedName>
</protein>
<dbReference type="InterPro" id="IPR015943">
    <property type="entry name" value="WD40/YVTN_repeat-like_dom_sf"/>
</dbReference>
<proteinExistence type="predicted"/>
<dbReference type="SUPFAM" id="SSF50998">
    <property type="entry name" value="Quinoprotein alcohol dehydrogenase-like"/>
    <property type="match status" value="1"/>
</dbReference>
<accession>A0A382B993</accession>
<dbReference type="PANTHER" id="PTHR34512:SF30">
    <property type="entry name" value="OUTER MEMBRANE PROTEIN ASSEMBLY FACTOR BAMB"/>
    <property type="match status" value="1"/>
</dbReference>
<organism evidence="2">
    <name type="scientific">marine metagenome</name>
    <dbReference type="NCBI Taxonomy" id="408172"/>
    <lineage>
        <taxon>unclassified sequences</taxon>
        <taxon>metagenomes</taxon>
        <taxon>ecological metagenomes</taxon>
    </lineage>
</organism>
<dbReference type="Pfam" id="PF13360">
    <property type="entry name" value="PQQ_2"/>
    <property type="match status" value="1"/>
</dbReference>
<name>A0A382B993_9ZZZZ</name>
<dbReference type="PANTHER" id="PTHR34512">
    <property type="entry name" value="CELL SURFACE PROTEIN"/>
    <property type="match status" value="1"/>
</dbReference>
<evidence type="ECO:0000259" key="1">
    <source>
        <dbReference type="Pfam" id="PF13360"/>
    </source>
</evidence>
<dbReference type="AlphaFoldDB" id="A0A382B993"/>
<sequence length="321" mass="35060">MKNLNLKAIGFVAGLALAGLAEGAEANWPNWRGATENGSASSGSYVAEFDNQKKVKWKAELPAKGCSTPIVWKDQIIITSPSDGRDSVIAFDWNGKKRWQTEVGDERAGKHRNGSGSNPSAITDGKLLFAYFKSGNLAGFTLEGKLLWKTNLQDRFSRDTLYWDIGTSPVLTVKHVVLAVMHSGESYLAAFDKRTGELAWKESRNYETPVEGDHSYATPHVIQYQGREAIVVWGAERLTIHNATDGKLFWTCEGFNPDQRGNWVQVASSVLAGDMAIVPYGRGKHLAGIELSGNGNITKSNRRWTLTGTGSFVPTPAVKDG</sequence>